<feature type="domain" description="UDP-glucose 4-epimerase CapD C-terminal" evidence="10">
    <location>
        <begin position="283"/>
        <end position="325"/>
    </location>
</feature>
<dbReference type="InterPro" id="IPR051203">
    <property type="entry name" value="Polysaccharide_Synthase-Rel"/>
</dbReference>
<evidence type="ECO:0000259" key="9">
    <source>
        <dbReference type="Pfam" id="PF02719"/>
    </source>
</evidence>
<dbReference type="GO" id="GO:0003978">
    <property type="term" value="F:UDP-glucose 4-epimerase activity"/>
    <property type="evidence" value="ECO:0007669"/>
    <property type="project" value="UniProtKB-EC"/>
</dbReference>
<dbReference type="Pfam" id="PF02719">
    <property type="entry name" value="Polysacc_synt_2"/>
    <property type="match status" value="1"/>
</dbReference>
<keyword evidence="6" id="KW-0413">Isomerase</keyword>
<dbReference type="Pfam" id="PF08485">
    <property type="entry name" value="Polysacc_syn_2C"/>
    <property type="match status" value="1"/>
</dbReference>
<dbReference type="PANTHER" id="PTHR43318">
    <property type="entry name" value="UDP-N-ACETYLGLUCOSAMINE 4,6-DEHYDRATASE"/>
    <property type="match status" value="1"/>
</dbReference>
<evidence type="ECO:0000256" key="8">
    <source>
        <dbReference type="ARBA" id="ARBA00033067"/>
    </source>
</evidence>
<evidence type="ECO:0000256" key="2">
    <source>
        <dbReference type="ARBA" id="ARBA00007430"/>
    </source>
</evidence>
<evidence type="ECO:0000313" key="11">
    <source>
        <dbReference type="EMBL" id="OGH61124.1"/>
    </source>
</evidence>
<gene>
    <name evidence="11" type="ORF">A2848_02280</name>
</gene>
<dbReference type="InterPro" id="IPR003869">
    <property type="entry name" value="Polysac_CapD-like"/>
</dbReference>
<evidence type="ECO:0000256" key="7">
    <source>
        <dbReference type="ARBA" id="ARBA00031367"/>
    </source>
</evidence>
<evidence type="ECO:0000256" key="5">
    <source>
        <dbReference type="ARBA" id="ARBA00022985"/>
    </source>
</evidence>
<accession>A0A1F6LPC2</accession>
<evidence type="ECO:0000256" key="1">
    <source>
        <dbReference type="ARBA" id="ARBA00000083"/>
    </source>
</evidence>
<dbReference type="CDD" id="cd05237">
    <property type="entry name" value="UDP_invert_4-6DH_SDR_e"/>
    <property type="match status" value="1"/>
</dbReference>
<evidence type="ECO:0000313" key="12">
    <source>
        <dbReference type="Proteomes" id="UP000176329"/>
    </source>
</evidence>
<sequence>MSKILITGGTGSFGMTYARRLIDDPTVEEVRIFSRDEKKQHDMRQQFDSPKISYLIGDVRDRDATMHACQGVDFVFHAAALKQVPTGEFFPMELVKTNILGTENIFDSAQKNGVKKVVLLSTDKAVYPINVMGMSKAIAEKLMIARSRTSGSTVFCGVRYGNVMASRGSVIPLFIDQITAGKNITITDPMMTRFMLSLEHAIDLVALATTEGQPGDIFIKKAPAATVEDVAHALLEIFGASNKIEVVGTRKGEKLHEALASKSELVGAVDLGDYYCINNEIGLEYEKFYERGTRLSATNDYTSENTTRLSRAEVVQLIGALPYVKAVAQSFRRS</sequence>
<proteinExistence type="inferred from homology"/>
<keyword evidence="5" id="KW-0448">Lipopolysaccharide biosynthesis</keyword>
<dbReference type="Gene3D" id="3.40.50.720">
    <property type="entry name" value="NAD(P)-binding Rossmann-like Domain"/>
    <property type="match status" value="1"/>
</dbReference>
<comment type="caution">
    <text evidence="11">The sequence shown here is derived from an EMBL/GenBank/DDBJ whole genome shotgun (WGS) entry which is preliminary data.</text>
</comment>
<dbReference type="SUPFAM" id="SSF51735">
    <property type="entry name" value="NAD(P)-binding Rossmann-fold domains"/>
    <property type="match status" value="1"/>
</dbReference>
<evidence type="ECO:0000259" key="10">
    <source>
        <dbReference type="Pfam" id="PF08485"/>
    </source>
</evidence>
<protein>
    <recommendedName>
        <fullName evidence="4">UDP-glucose 4-epimerase</fullName>
        <ecNumber evidence="3">5.1.3.2</ecNumber>
    </recommendedName>
    <alternativeName>
        <fullName evidence="8">Galactowaldenase</fullName>
    </alternativeName>
    <alternativeName>
        <fullName evidence="7">UDP-galactose 4-epimerase</fullName>
    </alternativeName>
</protein>
<dbReference type="AlphaFoldDB" id="A0A1F6LPC2"/>
<dbReference type="GO" id="GO:0009103">
    <property type="term" value="P:lipopolysaccharide biosynthetic process"/>
    <property type="evidence" value="ECO:0007669"/>
    <property type="project" value="UniProtKB-KW"/>
</dbReference>
<dbReference type="Proteomes" id="UP000176329">
    <property type="component" value="Unassembled WGS sequence"/>
</dbReference>
<dbReference type="PANTHER" id="PTHR43318:SF2">
    <property type="entry name" value="UDP-N-ACETYLGLUCOSAMINE 4,6-DEHYDRATASE (INVERTING)"/>
    <property type="match status" value="1"/>
</dbReference>
<reference evidence="11 12" key="1">
    <citation type="journal article" date="2016" name="Nat. Commun.">
        <title>Thousands of microbial genomes shed light on interconnected biogeochemical processes in an aquifer system.</title>
        <authorList>
            <person name="Anantharaman K."/>
            <person name="Brown C.T."/>
            <person name="Hug L.A."/>
            <person name="Sharon I."/>
            <person name="Castelle C.J."/>
            <person name="Probst A.J."/>
            <person name="Thomas B.C."/>
            <person name="Singh A."/>
            <person name="Wilkins M.J."/>
            <person name="Karaoz U."/>
            <person name="Brodie E.L."/>
            <person name="Williams K.H."/>
            <person name="Hubbard S.S."/>
            <person name="Banfield J.F."/>
        </authorList>
    </citation>
    <scope>NUCLEOTIDE SEQUENCE [LARGE SCALE GENOMIC DNA]</scope>
</reference>
<evidence type="ECO:0000256" key="4">
    <source>
        <dbReference type="ARBA" id="ARBA00018569"/>
    </source>
</evidence>
<dbReference type="InterPro" id="IPR036291">
    <property type="entry name" value="NAD(P)-bd_dom_sf"/>
</dbReference>
<evidence type="ECO:0000256" key="3">
    <source>
        <dbReference type="ARBA" id="ARBA00013189"/>
    </source>
</evidence>
<feature type="domain" description="Polysaccharide biosynthesis protein CapD-like" evidence="9">
    <location>
        <begin position="4"/>
        <end position="278"/>
    </location>
</feature>
<organism evidence="11 12">
    <name type="scientific">Candidatus Magasanikbacteria bacterium RIFCSPHIGHO2_01_FULL_50_8</name>
    <dbReference type="NCBI Taxonomy" id="1798674"/>
    <lineage>
        <taxon>Bacteria</taxon>
        <taxon>Candidatus Magasanikiibacteriota</taxon>
    </lineage>
</organism>
<dbReference type="InterPro" id="IPR013692">
    <property type="entry name" value="CapD_C"/>
</dbReference>
<evidence type="ECO:0000256" key="6">
    <source>
        <dbReference type="ARBA" id="ARBA00023235"/>
    </source>
</evidence>
<comment type="catalytic activity">
    <reaction evidence="1">
        <text>UDP-alpha-D-glucose = UDP-alpha-D-galactose</text>
        <dbReference type="Rhea" id="RHEA:22168"/>
        <dbReference type="ChEBI" id="CHEBI:58885"/>
        <dbReference type="ChEBI" id="CHEBI:66914"/>
        <dbReference type="EC" id="5.1.3.2"/>
    </reaction>
</comment>
<dbReference type="EC" id="5.1.3.2" evidence="3"/>
<comment type="similarity">
    <text evidence="2">Belongs to the polysaccharide synthase family.</text>
</comment>
<name>A0A1F6LPC2_9BACT</name>
<dbReference type="EMBL" id="MFPV01000046">
    <property type="protein sequence ID" value="OGH61124.1"/>
    <property type="molecule type" value="Genomic_DNA"/>
</dbReference>